<organism evidence="1 2">
    <name type="scientific">Chaenocephalus aceratus</name>
    <name type="common">Blackfin icefish</name>
    <name type="synonym">Chaenichthys aceratus</name>
    <dbReference type="NCBI Taxonomy" id="36190"/>
    <lineage>
        <taxon>Eukaryota</taxon>
        <taxon>Metazoa</taxon>
        <taxon>Chordata</taxon>
        <taxon>Craniata</taxon>
        <taxon>Vertebrata</taxon>
        <taxon>Euteleostomi</taxon>
        <taxon>Actinopterygii</taxon>
        <taxon>Neopterygii</taxon>
        <taxon>Teleostei</taxon>
        <taxon>Neoteleostei</taxon>
        <taxon>Acanthomorphata</taxon>
        <taxon>Eupercaria</taxon>
        <taxon>Perciformes</taxon>
        <taxon>Notothenioidei</taxon>
        <taxon>Channichthyidae</taxon>
        <taxon>Chaenocephalus</taxon>
    </lineage>
</organism>
<dbReference type="EMBL" id="CM043787">
    <property type="protein sequence ID" value="KAI4829850.1"/>
    <property type="molecule type" value="Genomic_DNA"/>
</dbReference>
<evidence type="ECO:0000313" key="2">
    <source>
        <dbReference type="Proteomes" id="UP001057452"/>
    </source>
</evidence>
<proteinExistence type="predicted"/>
<protein>
    <submittedName>
        <fullName evidence="1">Uncharacterized protein</fullName>
    </submittedName>
</protein>
<sequence>MNTGYRVSLSVSPVSSDSRLLWMLMWIILQVRKRRTDVDTRQSDGFYVLQSRHQQKDPAGQNK</sequence>
<name>A0ACB9XRS7_CHAAC</name>
<accession>A0ACB9XRS7</accession>
<evidence type="ECO:0000313" key="1">
    <source>
        <dbReference type="EMBL" id="KAI4829850.1"/>
    </source>
</evidence>
<gene>
    <name evidence="1" type="ORF">KUCAC02_001515</name>
</gene>
<reference evidence="1" key="1">
    <citation type="submission" date="2022-05" db="EMBL/GenBank/DDBJ databases">
        <title>Chromosome-level genome of Chaenocephalus aceratus.</title>
        <authorList>
            <person name="Park H."/>
        </authorList>
    </citation>
    <scope>NUCLEOTIDE SEQUENCE</scope>
    <source>
        <strain evidence="1">KU_202001</strain>
    </source>
</reference>
<comment type="caution">
    <text evidence="1">The sequence shown here is derived from an EMBL/GenBank/DDBJ whole genome shotgun (WGS) entry which is preliminary data.</text>
</comment>
<keyword evidence="2" id="KW-1185">Reference proteome</keyword>
<feature type="non-terminal residue" evidence="1">
    <location>
        <position position="63"/>
    </location>
</feature>
<dbReference type="Proteomes" id="UP001057452">
    <property type="component" value="Chromosome 3"/>
</dbReference>